<sequence>MDLASTKKQLAGPSVDSNQGSDGEHSTLSNDHSESSPDEENSTSEDDEGTDSSDDNSDSDADSSSGVRTPELKAHYETNHHRPLSPTKPTPEAGGTKEDETKQEGEKHEEEGDKLDIETIKTQAAKSCEIGKEASRIFHEWGRFEILGRLRDRNVNGPFTEDELVERIWVKDGLQQRWRIYIQTLPFGIGHANRCGLGDCRKKWASDETSSTIIISFEPAQWTQNAKLMETRLEILDSVYEYASLKCDNYEPGKHLDVWNSDVPFNIKETKLDAMENSILDIETHRLPRWEGDDWDELWEPDYVLLGTKFLNDRYGEGKKYCIRCFESLLPPVHSPKPQRKDDDKADVATEKSQKVQSNENTKRQTFQSSNNPTAPTAENKGSSPSSPAPLDQTEPLSLAEAAGDPTINPWLGVYSSVFPDTRGRYALNENIHEMIWLWKDACCGIEITVGEAGEDDDYAEEKEKMKELGKMGLREVLWLTPESWK</sequence>
<evidence type="ECO:0000256" key="1">
    <source>
        <dbReference type="SAM" id="MobiDB-lite"/>
    </source>
</evidence>
<feature type="region of interest" description="Disordered" evidence="1">
    <location>
        <begin position="333"/>
        <end position="393"/>
    </location>
</feature>
<proteinExistence type="predicted"/>
<gene>
    <name evidence="2" type="ORF">EX30DRAFT_337994</name>
</gene>
<evidence type="ECO:0000313" key="2">
    <source>
        <dbReference type="EMBL" id="TGZ85663.1"/>
    </source>
</evidence>
<feature type="compositionally biased region" description="Polar residues" evidence="1">
    <location>
        <begin position="15"/>
        <end position="30"/>
    </location>
</feature>
<accession>A0A4S2N8N3</accession>
<feature type="compositionally biased region" description="Basic and acidic residues" evidence="1">
    <location>
        <begin position="95"/>
        <end position="118"/>
    </location>
</feature>
<keyword evidence="3" id="KW-1185">Reference proteome</keyword>
<dbReference type="EMBL" id="ML220112">
    <property type="protein sequence ID" value="TGZ85663.1"/>
    <property type="molecule type" value="Genomic_DNA"/>
</dbReference>
<evidence type="ECO:0000313" key="3">
    <source>
        <dbReference type="Proteomes" id="UP000298138"/>
    </source>
</evidence>
<feature type="compositionally biased region" description="Polar residues" evidence="1">
    <location>
        <begin position="355"/>
        <end position="386"/>
    </location>
</feature>
<dbReference type="Proteomes" id="UP000298138">
    <property type="component" value="Unassembled WGS sequence"/>
</dbReference>
<feature type="compositionally biased region" description="Basic and acidic residues" evidence="1">
    <location>
        <begin position="70"/>
        <end position="80"/>
    </location>
</feature>
<feature type="compositionally biased region" description="Basic and acidic residues" evidence="1">
    <location>
        <begin position="339"/>
        <end position="354"/>
    </location>
</feature>
<name>A0A4S2N8N3_9PEZI</name>
<dbReference type="InParanoid" id="A0A4S2N8N3"/>
<feature type="compositionally biased region" description="Acidic residues" evidence="1">
    <location>
        <begin position="36"/>
        <end position="61"/>
    </location>
</feature>
<feature type="region of interest" description="Disordered" evidence="1">
    <location>
        <begin position="1"/>
        <end position="118"/>
    </location>
</feature>
<organism evidence="2 3">
    <name type="scientific">Ascodesmis nigricans</name>
    <dbReference type="NCBI Taxonomy" id="341454"/>
    <lineage>
        <taxon>Eukaryota</taxon>
        <taxon>Fungi</taxon>
        <taxon>Dikarya</taxon>
        <taxon>Ascomycota</taxon>
        <taxon>Pezizomycotina</taxon>
        <taxon>Pezizomycetes</taxon>
        <taxon>Pezizales</taxon>
        <taxon>Ascodesmidaceae</taxon>
        <taxon>Ascodesmis</taxon>
    </lineage>
</organism>
<dbReference type="AlphaFoldDB" id="A0A4S2N8N3"/>
<protein>
    <submittedName>
        <fullName evidence="2">Uncharacterized protein</fullName>
    </submittedName>
</protein>
<reference evidence="2 3" key="1">
    <citation type="submission" date="2019-04" db="EMBL/GenBank/DDBJ databases">
        <title>Comparative genomics and transcriptomics to analyze fruiting body development in filamentous ascomycetes.</title>
        <authorList>
            <consortium name="DOE Joint Genome Institute"/>
            <person name="Lutkenhaus R."/>
            <person name="Traeger S."/>
            <person name="Breuer J."/>
            <person name="Kuo A."/>
            <person name="Lipzen A."/>
            <person name="Pangilinan J."/>
            <person name="Dilworth D."/>
            <person name="Sandor L."/>
            <person name="Poggeler S."/>
            <person name="Barry K."/>
            <person name="Grigoriev I.V."/>
            <person name="Nowrousian M."/>
        </authorList>
    </citation>
    <scope>NUCLEOTIDE SEQUENCE [LARGE SCALE GENOMIC DNA]</scope>
    <source>
        <strain evidence="2 3">CBS 389.68</strain>
    </source>
</reference>